<evidence type="ECO:0008006" key="4">
    <source>
        <dbReference type="Google" id="ProtNLM"/>
    </source>
</evidence>
<dbReference type="Proteomes" id="UP000838686">
    <property type="component" value="Unassembled WGS sequence"/>
</dbReference>
<feature type="transmembrane region" description="Helical" evidence="1">
    <location>
        <begin position="85"/>
        <end position="106"/>
    </location>
</feature>
<evidence type="ECO:0000313" key="2">
    <source>
        <dbReference type="EMBL" id="CAH1203856.1"/>
    </source>
</evidence>
<feature type="transmembrane region" description="Helical" evidence="1">
    <location>
        <begin position="219"/>
        <end position="236"/>
    </location>
</feature>
<keyword evidence="1" id="KW-0472">Membrane</keyword>
<organism evidence="2 3">
    <name type="scientific">Paenibacillus plantiphilus</name>
    <dbReference type="NCBI Taxonomy" id="2905650"/>
    <lineage>
        <taxon>Bacteria</taxon>
        <taxon>Bacillati</taxon>
        <taxon>Bacillota</taxon>
        <taxon>Bacilli</taxon>
        <taxon>Bacillales</taxon>
        <taxon>Paenibacillaceae</taxon>
        <taxon>Paenibacillus</taxon>
    </lineage>
</organism>
<gene>
    <name evidence="2" type="ORF">PAECIP111893_02092</name>
</gene>
<keyword evidence="1" id="KW-0812">Transmembrane</keyword>
<feature type="transmembrane region" description="Helical" evidence="1">
    <location>
        <begin position="127"/>
        <end position="153"/>
    </location>
</feature>
<proteinExistence type="predicted"/>
<keyword evidence="3" id="KW-1185">Reference proteome</keyword>
<dbReference type="RefSeq" id="WP_236341193.1">
    <property type="nucleotide sequence ID" value="NZ_CAKMMF010000009.1"/>
</dbReference>
<comment type="caution">
    <text evidence="2">The sequence shown here is derived from an EMBL/GenBank/DDBJ whole genome shotgun (WGS) entry which is preliminary data.</text>
</comment>
<name>A0ABN8GDZ3_9BACL</name>
<dbReference type="EMBL" id="CAKMMF010000009">
    <property type="protein sequence ID" value="CAH1203856.1"/>
    <property type="molecule type" value="Genomic_DNA"/>
</dbReference>
<reference evidence="2" key="1">
    <citation type="submission" date="2022-01" db="EMBL/GenBank/DDBJ databases">
        <authorList>
            <person name="Criscuolo A."/>
        </authorList>
    </citation>
    <scope>NUCLEOTIDE SEQUENCE</scope>
    <source>
        <strain evidence="2">CIP111893</strain>
    </source>
</reference>
<evidence type="ECO:0000256" key="1">
    <source>
        <dbReference type="SAM" id="Phobius"/>
    </source>
</evidence>
<feature type="transmembrane region" description="Helical" evidence="1">
    <location>
        <begin position="57"/>
        <end position="73"/>
    </location>
</feature>
<accession>A0ABN8GDZ3</accession>
<keyword evidence="1" id="KW-1133">Transmembrane helix</keyword>
<feature type="transmembrane region" description="Helical" evidence="1">
    <location>
        <begin position="188"/>
        <end position="207"/>
    </location>
</feature>
<protein>
    <recommendedName>
        <fullName evidence="4">ABC transporter permease</fullName>
    </recommendedName>
</protein>
<evidence type="ECO:0000313" key="3">
    <source>
        <dbReference type="Proteomes" id="UP000838686"/>
    </source>
</evidence>
<feature type="transmembrane region" description="Helical" evidence="1">
    <location>
        <begin position="159"/>
        <end position="181"/>
    </location>
</feature>
<sequence length="252" mass="28998">MNKEIFRIPMPDKQTIHIQTQQIVVAASKQKVSFISYLKSMHQQIGIKHLFSDRSELIFAWITAIILSGLFLVKPEPSQANVHDMYGFIFLISPVLFLTLSLYTYSNKIISGTFEVEMTCKYNVYQIIAFRMLIFSVIAIMFNTMTLVFMSMIYEDVHFARAFMISSTGLFAFSILILFAVMKRRSTVAAAATIIGWTLGNLLLIYMDNPIYRDILVNLPLFVYALVFVGTLYGYLKSLNRFIHFQYAEGDY</sequence>